<dbReference type="GO" id="GO:0015501">
    <property type="term" value="F:glutamate:sodium symporter activity"/>
    <property type="evidence" value="ECO:0007669"/>
    <property type="project" value="TreeGrafter"/>
</dbReference>
<comment type="subcellular location">
    <subcellularLocation>
        <location evidence="1 6">Membrane</location>
        <topology evidence="1 6">Multi-pass membrane protein</topology>
    </subcellularLocation>
</comment>
<keyword evidence="7" id="KW-1185">Reference proteome</keyword>
<proteinExistence type="inferred from homology"/>
<dbReference type="Proteomes" id="UP000694891">
    <property type="component" value="Unplaced"/>
</dbReference>
<dbReference type="GO" id="GO:0005313">
    <property type="term" value="F:L-glutamate transmembrane transporter activity"/>
    <property type="evidence" value="ECO:0007669"/>
    <property type="project" value="TreeGrafter"/>
</dbReference>
<dbReference type="Pfam" id="PF00375">
    <property type="entry name" value="SDF"/>
    <property type="match status" value="2"/>
</dbReference>
<feature type="transmembrane region" description="Helical" evidence="6">
    <location>
        <begin position="188"/>
        <end position="210"/>
    </location>
</feature>
<dbReference type="PANTHER" id="PTHR11958">
    <property type="entry name" value="SODIUM/DICARBOXYLATE SYMPORTER-RELATED"/>
    <property type="match status" value="1"/>
</dbReference>
<evidence type="ECO:0000256" key="4">
    <source>
        <dbReference type="ARBA" id="ARBA00022989"/>
    </source>
</evidence>
<evidence type="ECO:0000256" key="5">
    <source>
        <dbReference type="ARBA" id="ARBA00023136"/>
    </source>
</evidence>
<accession>A0A9Y4TPJ9</accession>
<gene>
    <name evidence="8" type="primary">LOC103370455</name>
</gene>
<dbReference type="PANTHER" id="PTHR11958:SF63">
    <property type="entry name" value="AMINO ACID TRANSPORTER"/>
    <property type="match status" value="1"/>
</dbReference>
<comment type="similarity">
    <text evidence="6">Belongs to the dicarboxylate/amino acid:cation symporter (DAACS) (TC 2.A.23) family.</text>
</comment>
<evidence type="ECO:0000256" key="1">
    <source>
        <dbReference type="ARBA" id="ARBA00004141"/>
    </source>
</evidence>
<name>A0A9Y4TPJ9_9TELE</name>
<keyword evidence="6" id="KW-0769">Symport</keyword>
<keyword evidence="5 6" id="KW-0472">Membrane</keyword>
<feature type="transmembrane region" description="Helical" evidence="6">
    <location>
        <begin position="71"/>
        <end position="93"/>
    </location>
</feature>
<feature type="transmembrane region" description="Helical" evidence="6">
    <location>
        <begin position="138"/>
        <end position="168"/>
    </location>
</feature>
<dbReference type="SUPFAM" id="SSF118215">
    <property type="entry name" value="Proton glutamate symport protein"/>
    <property type="match status" value="1"/>
</dbReference>
<feature type="transmembrane region" description="Helical" evidence="6">
    <location>
        <begin position="35"/>
        <end position="59"/>
    </location>
</feature>
<dbReference type="GO" id="GO:0015175">
    <property type="term" value="F:neutral L-amino acid transmembrane transporter activity"/>
    <property type="evidence" value="ECO:0007669"/>
    <property type="project" value="TreeGrafter"/>
</dbReference>
<evidence type="ECO:0000313" key="8">
    <source>
        <dbReference type="RefSeq" id="XP_008297741.1"/>
    </source>
</evidence>
<evidence type="ECO:0000313" key="7">
    <source>
        <dbReference type="Proteomes" id="UP000694891"/>
    </source>
</evidence>
<reference evidence="8" key="1">
    <citation type="submission" date="2025-08" db="UniProtKB">
        <authorList>
            <consortium name="RefSeq"/>
        </authorList>
    </citation>
    <scope>IDENTIFICATION</scope>
</reference>
<keyword evidence="2 6" id="KW-0813">Transport</keyword>
<protein>
    <recommendedName>
        <fullName evidence="6">Amino acid transporter</fullName>
    </recommendedName>
</protein>
<dbReference type="RefSeq" id="XP_008297741.1">
    <property type="nucleotide sequence ID" value="XM_008299519.1"/>
</dbReference>
<dbReference type="GO" id="GO:0005886">
    <property type="term" value="C:plasma membrane"/>
    <property type="evidence" value="ECO:0007669"/>
    <property type="project" value="TreeGrafter"/>
</dbReference>
<organism evidence="7 8">
    <name type="scientific">Stegastes partitus</name>
    <name type="common">bicolor damselfish</name>
    <dbReference type="NCBI Taxonomy" id="144197"/>
    <lineage>
        <taxon>Eukaryota</taxon>
        <taxon>Metazoa</taxon>
        <taxon>Chordata</taxon>
        <taxon>Craniata</taxon>
        <taxon>Vertebrata</taxon>
        <taxon>Euteleostomi</taxon>
        <taxon>Actinopterygii</taxon>
        <taxon>Neopterygii</taxon>
        <taxon>Teleostei</taxon>
        <taxon>Neoteleostei</taxon>
        <taxon>Acanthomorphata</taxon>
        <taxon>Ovalentaria</taxon>
        <taxon>Pomacentridae</taxon>
        <taxon>Stegastes</taxon>
    </lineage>
</organism>
<dbReference type="AlphaFoldDB" id="A0A9Y4TPJ9"/>
<dbReference type="InterPro" id="IPR036458">
    <property type="entry name" value="Na:dicarbo_symporter_sf"/>
</dbReference>
<evidence type="ECO:0000256" key="6">
    <source>
        <dbReference type="RuleBase" id="RU361216"/>
    </source>
</evidence>
<evidence type="ECO:0000256" key="2">
    <source>
        <dbReference type="ARBA" id="ARBA00022448"/>
    </source>
</evidence>
<comment type="caution">
    <text evidence="6">Lacks conserved residue(s) required for the propagation of feature annotation.</text>
</comment>
<dbReference type="InterPro" id="IPR001991">
    <property type="entry name" value="Na-dicarboxylate_symporter"/>
</dbReference>
<dbReference type="Gene3D" id="1.10.3860.10">
    <property type="entry name" value="Sodium:dicarboxylate symporter"/>
    <property type="match status" value="2"/>
</dbReference>
<keyword evidence="3 6" id="KW-0812">Transmembrane</keyword>
<keyword evidence="4 6" id="KW-1133">Transmembrane helix</keyword>
<dbReference type="InterPro" id="IPR050746">
    <property type="entry name" value="DAACS"/>
</dbReference>
<evidence type="ECO:0000256" key="3">
    <source>
        <dbReference type="ARBA" id="ARBA00022692"/>
    </source>
</evidence>
<dbReference type="GeneID" id="103370455"/>
<sequence>MSDTVRSRITLGSLLNRHATVTRLAKDLIAIPAQLLMQMLQVVSIPITVTSMIIGVNGFRLNSIPKIAARGVVYFAVTTLLAVATGMTLVLLIKPGLDGNSGTSEDDTVLASYTAQALIDVIRWRLHQKLGDGGEGKLLLRVAVAVNSVMGEALTWIQCYLPVGILFMITGNLVEVYDWETVSKLGGFIAVVITGLAIHGGIVLPGLYFLMTRRSPWPVIKGAFHALLTSLCISSSSGTMPITMQCCRTRMNIDDRITRFMMPIGTSGNMDGTALYETVAAVFIANLNGTYLDFAQLLTIVVMAGICSLTAEALPATGAVSTLFVLNSVGLPVKQASILLAVEWLL</sequence>
<dbReference type="PRINTS" id="PR00173">
    <property type="entry name" value="EDTRNSPORT"/>
</dbReference>